<evidence type="ECO:0000256" key="2">
    <source>
        <dbReference type="ARBA" id="ARBA00022614"/>
    </source>
</evidence>
<sequence>MATLCQLASVSCHISLFRTIPYEIGDKLRNLQILHLHNNTLKGSIPPNIFNLSGLQRNNLSGVIPDSIGNFRSLQLLYISDNSFTNDPSSQELGFLTSLTKCRNLQKLLLSFNPLHGSLPNSIGNLSETLEFFDAESCNIKGQIPSQVGNLKNLYGLNLNDNQLVGEIPTTIGDMKLQRLDLSSNQLRGYIPSQICQMKILNQLLLSNNQIFGPIPRCVDQLSSLSILHLDSNNLNSTIPSTLWSLSDILEVNLSSNSFEGSLPIDISSMNAVINLDVSHNKLSGKIPTGIGSLQRILNLSLAYNMIQGPIPDSIGNMLSLEFLDFSHNLLSGTIPKSLENLVYLKFINLSYNRLYGEIPSGGNFANFRSQSFMMNDDLCGKPNFGVPPCSNDGAKHKRTKALEIAIPLIVACIILACAVILIYRRKLGKDSIVGGVPSFRFPSRISYFELMEATQKLDESNFIGRGGLGSVFRGQLSDGTLIAVKVFNLESQQAPRSFDAECEAMRNLRHRNLVKVITSCSNSIDFKALVMEFVPNGNLEKWLYSHNHFLSFMERLKIVIDVACALEYLHHGNTRTVVHCDLKPSNVLLDEDMVAHVCDFNIAKLLEEGQSEIHTNTLATLGYIAPEYGSKGIVSIKGDVYSYGIMVMEVFTRKKPTDEMFSEGVSLRSWILESLAGGITEVVDPNLMEGEEQVISAMELALSNIMELALNCSEESPNERISMKEAFDRLNKIKTTFVKMTQGNN</sequence>
<dbReference type="SMART" id="SM00220">
    <property type="entry name" value="S_TKc"/>
    <property type="match status" value="1"/>
</dbReference>
<keyword evidence="10" id="KW-1185">Reference proteome</keyword>
<dbReference type="InterPro" id="IPR051809">
    <property type="entry name" value="Plant_receptor-like_S/T_kinase"/>
</dbReference>
<evidence type="ECO:0000256" key="3">
    <source>
        <dbReference type="ARBA" id="ARBA00022692"/>
    </source>
</evidence>
<evidence type="ECO:0000313" key="10">
    <source>
        <dbReference type="Proteomes" id="UP001341840"/>
    </source>
</evidence>
<dbReference type="EMBL" id="JASCZI010272510">
    <property type="protein sequence ID" value="MED6222535.1"/>
    <property type="molecule type" value="Genomic_DNA"/>
</dbReference>
<dbReference type="InterPro" id="IPR003591">
    <property type="entry name" value="Leu-rich_rpt_typical-subtyp"/>
</dbReference>
<keyword evidence="6 7" id="KW-0472">Membrane</keyword>
<evidence type="ECO:0000256" key="7">
    <source>
        <dbReference type="SAM" id="Phobius"/>
    </source>
</evidence>
<keyword evidence="2" id="KW-0433">Leucine-rich repeat</keyword>
<keyword evidence="4" id="KW-0677">Repeat</keyword>
<protein>
    <recommendedName>
        <fullName evidence="8">Protein kinase domain-containing protein</fullName>
    </recommendedName>
</protein>
<evidence type="ECO:0000259" key="8">
    <source>
        <dbReference type="PROSITE" id="PS50011"/>
    </source>
</evidence>
<dbReference type="InterPro" id="IPR008271">
    <property type="entry name" value="Ser/Thr_kinase_AS"/>
</dbReference>
<dbReference type="PROSITE" id="PS00108">
    <property type="entry name" value="PROTEIN_KINASE_ST"/>
    <property type="match status" value="1"/>
</dbReference>
<feature type="transmembrane region" description="Helical" evidence="7">
    <location>
        <begin position="405"/>
        <end position="424"/>
    </location>
</feature>
<evidence type="ECO:0000256" key="6">
    <source>
        <dbReference type="ARBA" id="ARBA00023136"/>
    </source>
</evidence>
<proteinExistence type="predicted"/>
<dbReference type="Pfam" id="PF00560">
    <property type="entry name" value="LRR_1"/>
    <property type="match status" value="5"/>
</dbReference>
<evidence type="ECO:0000256" key="5">
    <source>
        <dbReference type="ARBA" id="ARBA00022989"/>
    </source>
</evidence>
<comment type="caution">
    <text evidence="9">The sequence shown here is derived from an EMBL/GenBank/DDBJ whole genome shotgun (WGS) entry which is preliminary data.</text>
</comment>
<evidence type="ECO:0000256" key="1">
    <source>
        <dbReference type="ARBA" id="ARBA00004370"/>
    </source>
</evidence>
<evidence type="ECO:0000256" key="4">
    <source>
        <dbReference type="ARBA" id="ARBA00022737"/>
    </source>
</evidence>
<dbReference type="Proteomes" id="UP001341840">
    <property type="component" value="Unassembled WGS sequence"/>
</dbReference>
<dbReference type="InterPro" id="IPR032675">
    <property type="entry name" value="LRR_dom_sf"/>
</dbReference>
<dbReference type="PANTHER" id="PTHR27008:SF585">
    <property type="entry name" value="PROTEIN KINASE DOMAIN-CONTAINING PROTEIN"/>
    <property type="match status" value="1"/>
</dbReference>
<reference evidence="9 10" key="1">
    <citation type="journal article" date="2023" name="Plants (Basel)">
        <title>Bridging the Gap: Combining Genomics and Transcriptomics Approaches to Understand Stylosanthes scabra, an Orphan Legume from the Brazilian Caatinga.</title>
        <authorList>
            <person name="Ferreira-Neto J.R.C."/>
            <person name="da Silva M.D."/>
            <person name="Binneck E."/>
            <person name="de Melo N.F."/>
            <person name="da Silva R.H."/>
            <person name="de Melo A.L.T.M."/>
            <person name="Pandolfi V."/>
            <person name="Bustamante F.O."/>
            <person name="Brasileiro-Vidal A.C."/>
            <person name="Benko-Iseppon A.M."/>
        </authorList>
    </citation>
    <scope>NUCLEOTIDE SEQUENCE [LARGE SCALE GENOMIC DNA]</scope>
    <source>
        <tissue evidence="9">Leaves</tissue>
    </source>
</reference>
<feature type="domain" description="Protein kinase" evidence="8">
    <location>
        <begin position="458"/>
        <end position="739"/>
    </location>
</feature>
<evidence type="ECO:0000313" key="9">
    <source>
        <dbReference type="EMBL" id="MED6222535.1"/>
    </source>
</evidence>
<dbReference type="SUPFAM" id="SSF52047">
    <property type="entry name" value="RNI-like"/>
    <property type="match status" value="1"/>
</dbReference>
<name>A0ABU6ZKR7_9FABA</name>
<dbReference type="InterPro" id="IPR000719">
    <property type="entry name" value="Prot_kinase_dom"/>
</dbReference>
<dbReference type="InterPro" id="IPR011009">
    <property type="entry name" value="Kinase-like_dom_sf"/>
</dbReference>
<comment type="subcellular location">
    <subcellularLocation>
        <location evidence="1">Membrane</location>
    </subcellularLocation>
</comment>
<dbReference type="Pfam" id="PF00069">
    <property type="entry name" value="Pkinase"/>
    <property type="match status" value="1"/>
</dbReference>
<keyword evidence="5 7" id="KW-1133">Transmembrane helix</keyword>
<dbReference type="PROSITE" id="PS50011">
    <property type="entry name" value="PROTEIN_KINASE_DOM"/>
    <property type="match status" value="1"/>
</dbReference>
<dbReference type="Gene3D" id="3.80.10.10">
    <property type="entry name" value="Ribonuclease Inhibitor"/>
    <property type="match status" value="2"/>
</dbReference>
<accession>A0ABU6ZKR7</accession>
<dbReference type="SMART" id="SM00369">
    <property type="entry name" value="LRR_TYP"/>
    <property type="match status" value="5"/>
</dbReference>
<dbReference type="Gene3D" id="1.10.510.10">
    <property type="entry name" value="Transferase(Phosphotransferase) domain 1"/>
    <property type="match status" value="1"/>
</dbReference>
<dbReference type="PANTHER" id="PTHR27008">
    <property type="entry name" value="OS04G0122200 PROTEIN"/>
    <property type="match status" value="1"/>
</dbReference>
<organism evidence="9 10">
    <name type="scientific">Stylosanthes scabra</name>
    <dbReference type="NCBI Taxonomy" id="79078"/>
    <lineage>
        <taxon>Eukaryota</taxon>
        <taxon>Viridiplantae</taxon>
        <taxon>Streptophyta</taxon>
        <taxon>Embryophyta</taxon>
        <taxon>Tracheophyta</taxon>
        <taxon>Spermatophyta</taxon>
        <taxon>Magnoliopsida</taxon>
        <taxon>eudicotyledons</taxon>
        <taxon>Gunneridae</taxon>
        <taxon>Pentapetalae</taxon>
        <taxon>rosids</taxon>
        <taxon>fabids</taxon>
        <taxon>Fabales</taxon>
        <taxon>Fabaceae</taxon>
        <taxon>Papilionoideae</taxon>
        <taxon>50 kb inversion clade</taxon>
        <taxon>dalbergioids sensu lato</taxon>
        <taxon>Dalbergieae</taxon>
        <taxon>Pterocarpus clade</taxon>
        <taxon>Stylosanthes</taxon>
    </lineage>
</organism>
<dbReference type="Gene3D" id="3.30.200.20">
    <property type="entry name" value="Phosphorylase Kinase, domain 1"/>
    <property type="match status" value="1"/>
</dbReference>
<keyword evidence="3 7" id="KW-0812">Transmembrane</keyword>
<dbReference type="InterPro" id="IPR001611">
    <property type="entry name" value="Leu-rich_rpt"/>
</dbReference>
<gene>
    <name evidence="9" type="ORF">PIB30_065322</name>
</gene>
<dbReference type="SUPFAM" id="SSF56112">
    <property type="entry name" value="Protein kinase-like (PK-like)"/>
    <property type="match status" value="1"/>
</dbReference>